<gene>
    <name evidence="1" type="ORF">PVT01_000077800</name>
</gene>
<name>A0A1G4E7D6_PLAVI</name>
<dbReference type="InterPro" id="IPR008780">
    <property type="entry name" value="Plasmodium_Vir"/>
</dbReference>
<protein>
    <submittedName>
        <fullName evidence="1">Vir protein, putative</fullName>
    </submittedName>
</protein>
<evidence type="ECO:0000313" key="1">
    <source>
        <dbReference type="EMBL" id="SCA60206.1"/>
    </source>
</evidence>
<organism evidence="1 2">
    <name type="scientific">Plasmodium vivax</name>
    <name type="common">malaria parasite P. vivax</name>
    <dbReference type="NCBI Taxonomy" id="5855"/>
    <lineage>
        <taxon>Eukaryota</taxon>
        <taxon>Sar</taxon>
        <taxon>Alveolata</taxon>
        <taxon>Apicomplexa</taxon>
        <taxon>Aconoidasida</taxon>
        <taxon>Haemosporida</taxon>
        <taxon>Plasmodiidae</taxon>
        <taxon>Plasmodium</taxon>
        <taxon>Plasmodium (Plasmodium)</taxon>
    </lineage>
</organism>
<dbReference type="AlphaFoldDB" id="A0A1G4E7D6"/>
<dbReference type="VEuPathDB" id="PlasmoDB:PVP01_0004810"/>
<dbReference type="VEuPathDB" id="PlasmoDB:PVX_105705"/>
<dbReference type="Proteomes" id="UP000196402">
    <property type="component" value="Unassembled WGS sequence"/>
</dbReference>
<dbReference type="EMBL" id="FLYH01000244">
    <property type="protein sequence ID" value="SCA60206.1"/>
    <property type="molecule type" value="Genomic_DNA"/>
</dbReference>
<accession>A0A1G4E7D6</accession>
<sequence>MEESIFTYVNKFPEFNTIISGKEINSRGSDNGKCKSFKDVELIAYSDPNNSFTDTCKKIAEHHQEIINKAKSSQIALCKYINYWIYDTLQSMPEFSHNKLLNKFYEKIEKLDFCKPYRNSIDKRTYDELKELYNMYEPYIKFKKASSKNGNGSCEDAEKFFELYEQYAGKCKPKHNTHFCWELIKIGYISFDSWIRSSAPQAKRKKTKFAYRMHDSQDNSDIEDSRYTLAYQSSLDSESEYSI</sequence>
<dbReference type="VEuPathDB" id="PlasmoDB:PVW1_120015300"/>
<proteinExistence type="predicted"/>
<dbReference type="Pfam" id="PF05795">
    <property type="entry name" value="Plasmodium_Vir"/>
    <property type="match status" value="1"/>
</dbReference>
<evidence type="ECO:0000313" key="2">
    <source>
        <dbReference type="Proteomes" id="UP000196402"/>
    </source>
</evidence>
<reference evidence="1 2" key="1">
    <citation type="submission" date="2016-07" db="EMBL/GenBank/DDBJ databases">
        <authorList>
            <consortium name="Pathogen Informatics"/>
        </authorList>
    </citation>
    <scope>NUCLEOTIDE SEQUENCE [LARGE SCALE GENOMIC DNA]</scope>
</reference>
<dbReference type="VEuPathDB" id="PlasmoDB:PVPAM_020026900"/>